<proteinExistence type="predicted"/>
<keyword evidence="2" id="KW-1185">Reference proteome</keyword>
<name>A0ACC2IKK5_9PLEO</name>
<organism evidence="1 2">
    <name type="scientific">Boeremia exigua</name>
    <dbReference type="NCBI Taxonomy" id="749465"/>
    <lineage>
        <taxon>Eukaryota</taxon>
        <taxon>Fungi</taxon>
        <taxon>Dikarya</taxon>
        <taxon>Ascomycota</taxon>
        <taxon>Pezizomycotina</taxon>
        <taxon>Dothideomycetes</taxon>
        <taxon>Pleosporomycetidae</taxon>
        <taxon>Pleosporales</taxon>
        <taxon>Pleosporineae</taxon>
        <taxon>Didymellaceae</taxon>
        <taxon>Boeremia</taxon>
    </lineage>
</organism>
<dbReference type="EMBL" id="JAPHNI010000125">
    <property type="protein sequence ID" value="KAJ8115728.1"/>
    <property type="molecule type" value="Genomic_DNA"/>
</dbReference>
<gene>
    <name evidence="1" type="ORF">OPT61_g2689</name>
</gene>
<protein>
    <submittedName>
        <fullName evidence="1">Uncharacterized protein</fullName>
    </submittedName>
</protein>
<accession>A0ACC2IKK5</accession>
<comment type="caution">
    <text evidence="1">The sequence shown here is derived from an EMBL/GenBank/DDBJ whole genome shotgun (WGS) entry which is preliminary data.</text>
</comment>
<dbReference type="Proteomes" id="UP001153331">
    <property type="component" value="Unassembled WGS sequence"/>
</dbReference>
<evidence type="ECO:0000313" key="2">
    <source>
        <dbReference type="Proteomes" id="UP001153331"/>
    </source>
</evidence>
<reference evidence="1" key="1">
    <citation type="submission" date="2022-11" db="EMBL/GenBank/DDBJ databases">
        <title>Genome Sequence of Boeremia exigua.</title>
        <authorList>
            <person name="Buettner E."/>
        </authorList>
    </citation>
    <scope>NUCLEOTIDE SEQUENCE</scope>
    <source>
        <strain evidence="1">CU02</strain>
    </source>
</reference>
<evidence type="ECO:0000313" key="1">
    <source>
        <dbReference type="EMBL" id="KAJ8115728.1"/>
    </source>
</evidence>
<sequence>MLKYQHATITLGREFVSAQFRHSFCEQVGEEAIKEPEIELKSGLNLQAGQTKKISVQTYSVPVNIMQHLSIYSVQFFRQLSEKWHSFLKLLSSFRHNSAEAKRSCNALKDKPRLPKHLQTGTFSVTSAAPIYAQTNFEDVAATDAEL</sequence>